<dbReference type="AlphaFoldDB" id="A0A839SVI4"/>
<dbReference type="EMBL" id="JACHXA010000003">
    <property type="protein sequence ID" value="MBB3064985.1"/>
    <property type="molecule type" value="Genomic_DNA"/>
</dbReference>
<dbReference type="Proteomes" id="UP000581135">
    <property type="component" value="Unassembled WGS sequence"/>
</dbReference>
<keyword evidence="1" id="KW-0472">Membrane</keyword>
<feature type="transmembrane region" description="Helical" evidence="1">
    <location>
        <begin position="58"/>
        <end position="83"/>
    </location>
</feature>
<organism evidence="2 3">
    <name type="scientific">Limibacillus halophilus</name>
    <dbReference type="NCBI Taxonomy" id="1579333"/>
    <lineage>
        <taxon>Bacteria</taxon>
        <taxon>Pseudomonadati</taxon>
        <taxon>Pseudomonadota</taxon>
        <taxon>Alphaproteobacteria</taxon>
        <taxon>Rhodospirillales</taxon>
        <taxon>Rhodovibrionaceae</taxon>
        <taxon>Limibacillus</taxon>
    </lineage>
</organism>
<comment type="caution">
    <text evidence="2">The sequence shown here is derived from an EMBL/GenBank/DDBJ whole genome shotgun (WGS) entry which is preliminary data.</text>
</comment>
<proteinExistence type="predicted"/>
<sequence>MSIEKLYIHLMRAYRSMWFPPAAYAAGTILILSLAPIVEPIVPFALETLIEPNAVEKILGILASSMLAVAIFSLGTMVSALQASASSATPRVRVLLTEDRTAQTAISTFIGAFIFSVLGIVGLSTGYYSDAGRFIIFTISLAVIAIVIATLISWINRLSKMGGVGEAVDLVERAATKAFTLAARDPYYGGKALTHVPESATGICLETFGYIQHINGSQLGEMAEKLGFNLLLVARPGSYAAPNRPVVLVESPVEDSDAAKIRNAFVVGDARTFEEDPRFGLLVLSEIASRALSPSVNDPGTAIDVVSTLVRVLANWQQRVKEQEPQIRFDKLYVADLQVEDLLGDAFRWISRDGAGLLEVSVKVQKALATLCAVDPEKFGPAAKNMSREALGRSKLAMSAESDLLCLTEEQQKVGLD</sequence>
<gene>
    <name evidence="2" type="ORF">FHR98_001264</name>
</gene>
<keyword evidence="1" id="KW-0812">Transmembrane</keyword>
<accession>A0A839SVI4</accession>
<reference evidence="2 3" key="1">
    <citation type="submission" date="2020-08" db="EMBL/GenBank/DDBJ databases">
        <title>Genomic Encyclopedia of Type Strains, Phase III (KMG-III): the genomes of soil and plant-associated and newly described type strains.</title>
        <authorList>
            <person name="Whitman W."/>
        </authorList>
    </citation>
    <scope>NUCLEOTIDE SEQUENCE [LARGE SCALE GENOMIC DNA]</scope>
    <source>
        <strain evidence="2 3">CECT 8803</strain>
    </source>
</reference>
<feature type="transmembrane region" description="Helical" evidence="1">
    <location>
        <begin position="134"/>
        <end position="155"/>
    </location>
</feature>
<evidence type="ECO:0000313" key="3">
    <source>
        <dbReference type="Proteomes" id="UP000581135"/>
    </source>
</evidence>
<keyword evidence="3" id="KW-1185">Reference proteome</keyword>
<evidence type="ECO:0000256" key="1">
    <source>
        <dbReference type="SAM" id="Phobius"/>
    </source>
</evidence>
<keyword evidence="1" id="KW-1133">Transmembrane helix</keyword>
<protein>
    <submittedName>
        <fullName evidence="2">Putative membrane protein</fullName>
    </submittedName>
</protein>
<evidence type="ECO:0000313" key="2">
    <source>
        <dbReference type="EMBL" id="MBB3064985.1"/>
    </source>
</evidence>
<dbReference type="InterPro" id="IPR018723">
    <property type="entry name" value="DUF2254_membrane"/>
</dbReference>
<feature type="transmembrane region" description="Helical" evidence="1">
    <location>
        <begin position="21"/>
        <end position="38"/>
    </location>
</feature>
<feature type="transmembrane region" description="Helical" evidence="1">
    <location>
        <begin position="104"/>
        <end position="128"/>
    </location>
</feature>
<name>A0A839SVI4_9PROT</name>
<dbReference type="RefSeq" id="WP_183415805.1">
    <property type="nucleotide sequence ID" value="NZ_JACHXA010000003.1"/>
</dbReference>
<dbReference type="Pfam" id="PF10011">
    <property type="entry name" value="DUF2254"/>
    <property type="match status" value="1"/>
</dbReference>